<evidence type="ECO:0000313" key="1">
    <source>
        <dbReference type="EMBL" id="KAA3484239.1"/>
    </source>
</evidence>
<reference evidence="2" key="1">
    <citation type="journal article" date="2019" name="Plant Biotechnol. J.">
        <title>Genome sequencing of the Australian wild diploid species Gossypium australe highlights disease resistance and delayed gland morphogenesis.</title>
        <authorList>
            <person name="Cai Y."/>
            <person name="Cai X."/>
            <person name="Wang Q."/>
            <person name="Wang P."/>
            <person name="Zhang Y."/>
            <person name="Cai C."/>
            <person name="Xu Y."/>
            <person name="Wang K."/>
            <person name="Zhou Z."/>
            <person name="Wang C."/>
            <person name="Geng S."/>
            <person name="Li B."/>
            <person name="Dong Q."/>
            <person name="Hou Y."/>
            <person name="Wang H."/>
            <person name="Ai P."/>
            <person name="Liu Z."/>
            <person name="Yi F."/>
            <person name="Sun M."/>
            <person name="An G."/>
            <person name="Cheng J."/>
            <person name="Zhang Y."/>
            <person name="Shi Q."/>
            <person name="Xie Y."/>
            <person name="Shi X."/>
            <person name="Chang Y."/>
            <person name="Huang F."/>
            <person name="Chen Y."/>
            <person name="Hong S."/>
            <person name="Mi L."/>
            <person name="Sun Q."/>
            <person name="Zhang L."/>
            <person name="Zhou B."/>
            <person name="Peng R."/>
            <person name="Zhang X."/>
            <person name="Liu F."/>
        </authorList>
    </citation>
    <scope>NUCLEOTIDE SEQUENCE [LARGE SCALE GENOMIC DNA]</scope>
    <source>
        <strain evidence="2">cv. PA1801</strain>
    </source>
</reference>
<name>A0A5B6WQT1_9ROSI</name>
<organism evidence="1 2">
    <name type="scientific">Gossypium australe</name>
    <dbReference type="NCBI Taxonomy" id="47621"/>
    <lineage>
        <taxon>Eukaryota</taxon>
        <taxon>Viridiplantae</taxon>
        <taxon>Streptophyta</taxon>
        <taxon>Embryophyta</taxon>
        <taxon>Tracheophyta</taxon>
        <taxon>Spermatophyta</taxon>
        <taxon>Magnoliopsida</taxon>
        <taxon>eudicotyledons</taxon>
        <taxon>Gunneridae</taxon>
        <taxon>Pentapetalae</taxon>
        <taxon>rosids</taxon>
        <taxon>malvids</taxon>
        <taxon>Malvales</taxon>
        <taxon>Malvaceae</taxon>
        <taxon>Malvoideae</taxon>
        <taxon>Gossypium</taxon>
    </lineage>
</organism>
<dbReference type="EMBL" id="SMMG02000002">
    <property type="protein sequence ID" value="KAA3484239.1"/>
    <property type="molecule type" value="Genomic_DNA"/>
</dbReference>
<gene>
    <name evidence="1" type="ORF">EPI10_006334</name>
</gene>
<dbReference type="AlphaFoldDB" id="A0A5B6WQT1"/>
<sequence>MSSFKLVYGKPFHLPVELEHKAVWVIKKLNMDWIVAGHKRLFELNEMEEFRAQAYENAKLYKKKTKRCHDKRIMLSKLKSQLSGPFEVTQVNPHGVVDVKDMKTGVTFKVNG</sequence>
<evidence type="ECO:0000313" key="2">
    <source>
        <dbReference type="Proteomes" id="UP000325315"/>
    </source>
</evidence>
<dbReference type="OrthoDB" id="997740at2759"/>
<protein>
    <submittedName>
        <fullName evidence="1">Protein NYNRIN-like</fullName>
    </submittedName>
</protein>
<keyword evidence="2" id="KW-1185">Reference proteome</keyword>
<dbReference type="Proteomes" id="UP000325315">
    <property type="component" value="Unassembled WGS sequence"/>
</dbReference>
<accession>A0A5B6WQT1</accession>
<comment type="caution">
    <text evidence="1">The sequence shown here is derived from an EMBL/GenBank/DDBJ whole genome shotgun (WGS) entry which is preliminary data.</text>
</comment>
<proteinExistence type="predicted"/>